<accession>A0A1H0JRQ0</accession>
<evidence type="ECO:0000256" key="3">
    <source>
        <dbReference type="ARBA" id="ARBA00022723"/>
    </source>
</evidence>
<dbReference type="Pfam" id="PF13442">
    <property type="entry name" value="Cytochrome_CBB3"/>
    <property type="match status" value="1"/>
</dbReference>
<evidence type="ECO:0000256" key="2">
    <source>
        <dbReference type="ARBA" id="ARBA00022617"/>
    </source>
</evidence>
<dbReference type="InterPro" id="IPR009056">
    <property type="entry name" value="Cyt_c-like_dom"/>
</dbReference>
<dbReference type="GO" id="GO:0009055">
    <property type="term" value="F:electron transfer activity"/>
    <property type="evidence" value="ECO:0007669"/>
    <property type="project" value="InterPro"/>
</dbReference>
<keyword evidence="3 6" id="KW-0479">Metal-binding</keyword>
<dbReference type="OrthoDB" id="9805828at2"/>
<dbReference type="Gene3D" id="1.10.760.10">
    <property type="entry name" value="Cytochrome c-like domain"/>
    <property type="match status" value="2"/>
</dbReference>
<dbReference type="PANTHER" id="PTHR11961">
    <property type="entry name" value="CYTOCHROME C"/>
    <property type="match status" value="1"/>
</dbReference>
<dbReference type="GO" id="GO:0046872">
    <property type="term" value="F:metal ion binding"/>
    <property type="evidence" value="ECO:0007669"/>
    <property type="project" value="UniProtKB-KW"/>
</dbReference>
<feature type="signal peptide" evidence="7">
    <location>
        <begin position="1"/>
        <end position="24"/>
    </location>
</feature>
<feature type="domain" description="Cytochrome c" evidence="8">
    <location>
        <begin position="162"/>
        <end position="237"/>
    </location>
</feature>
<dbReference type="SUPFAM" id="SSF46626">
    <property type="entry name" value="Cytochrome c"/>
    <property type="match status" value="2"/>
</dbReference>
<evidence type="ECO:0000256" key="1">
    <source>
        <dbReference type="ARBA" id="ARBA00022448"/>
    </source>
</evidence>
<organism evidence="9 10">
    <name type="scientific">Lutimaribacter pacificus</name>
    <dbReference type="NCBI Taxonomy" id="391948"/>
    <lineage>
        <taxon>Bacteria</taxon>
        <taxon>Pseudomonadati</taxon>
        <taxon>Pseudomonadota</taxon>
        <taxon>Alphaproteobacteria</taxon>
        <taxon>Rhodobacterales</taxon>
        <taxon>Roseobacteraceae</taxon>
        <taxon>Lutimaribacter</taxon>
    </lineage>
</organism>
<dbReference type="EMBL" id="FQZZ01000003">
    <property type="protein sequence ID" value="SHK07256.1"/>
    <property type="molecule type" value="Genomic_DNA"/>
</dbReference>
<keyword evidence="7" id="KW-0732">Signal</keyword>
<dbReference type="RefSeq" id="WP_149788957.1">
    <property type="nucleotide sequence ID" value="NZ_FNIO01000005.1"/>
</dbReference>
<evidence type="ECO:0000313" key="10">
    <source>
        <dbReference type="Proteomes" id="UP000324252"/>
    </source>
</evidence>
<dbReference type="GO" id="GO:0020037">
    <property type="term" value="F:heme binding"/>
    <property type="evidence" value="ECO:0007669"/>
    <property type="project" value="InterPro"/>
</dbReference>
<feature type="chain" id="PRO_5015064754" evidence="7">
    <location>
        <begin position="25"/>
        <end position="237"/>
    </location>
</feature>
<gene>
    <name evidence="9" type="ORF">SAMN05444142_103161</name>
</gene>
<proteinExistence type="predicted"/>
<name>A0A1H0JRQ0_9RHOB</name>
<dbReference type="PROSITE" id="PS51007">
    <property type="entry name" value="CYTC"/>
    <property type="match status" value="2"/>
</dbReference>
<protein>
    <submittedName>
        <fullName evidence="9">Sulfide dehydrogenase (Flavocytochrome c), cytochrome c subunit</fullName>
    </submittedName>
</protein>
<dbReference type="Proteomes" id="UP000324252">
    <property type="component" value="Unassembled WGS sequence"/>
</dbReference>
<keyword evidence="1" id="KW-0813">Transport</keyword>
<evidence type="ECO:0000256" key="6">
    <source>
        <dbReference type="PROSITE-ProRule" id="PRU00433"/>
    </source>
</evidence>
<keyword evidence="10" id="KW-1185">Reference proteome</keyword>
<keyword evidence="5 6" id="KW-0408">Iron</keyword>
<reference evidence="9 10" key="1">
    <citation type="submission" date="2016-11" db="EMBL/GenBank/DDBJ databases">
        <authorList>
            <person name="Varghese N."/>
            <person name="Submissions S."/>
        </authorList>
    </citation>
    <scope>NUCLEOTIDE SEQUENCE [LARGE SCALE GENOMIC DNA]</scope>
    <source>
        <strain evidence="9 10">DSM 29620</strain>
    </source>
</reference>
<sequence length="237" mass="25365">MKTGVPSVLAGLCLAIGAWVGAAAADEIGDAENGERIFRKCASCHQVGQGATHRVGPHLNGIFGRRAGTVDGYGKYSDGLLRAGNDGLIWSLEKLHAYLENPKYLVTGTRMNFAGLSDAQDRADVLAYLRQFSDNPANIPEAQPTAIAPEVELPPGILALVGDPEYGEYLASECTTCHQRDGSDQGIPSITGWPQEDFVIALHAYKRKIRPHPVMQAYAGRLTDDEIAALAAYFAGL</sequence>
<dbReference type="AlphaFoldDB" id="A0A1H0JRQ0"/>
<dbReference type="Pfam" id="PF00034">
    <property type="entry name" value="Cytochrom_C"/>
    <property type="match status" value="1"/>
</dbReference>
<dbReference type="InterPro" id="IPR036909">
    <property type="entry name" value="Cyt_c-like_dom_sf"/>
</dbReference>
<keyword evidence="4" id="KW-0249">Electron transport</keyword>
<dbReference type="PRINTS" id="PR00604">
    <property type="entry name" value="CYTCHRMECIAB"/>
</dbReference>
<evidence type="ECO:0000256" key="4">
    <source>
        <dbReference type="ARBA" id="ARBA00022982"/>
    </source>
</evidence>
<evidence type="ECO:0000259" key="8">
    <source>
        <dbReference type="PROSITE" id="PS51007"/>
    </source>
</evidence>
<dbReference type="InterPro" id="IPR002327">
    <property type="entry name" value="Cyt_c_1A/1B"/>
</dbReference>
<evidence type="ECO:0000256" key="7">
    <source>
        <dbReference type="SAM" id="SignalP"/>
    </source>
</evidence>
<evidence type="ECO:0000256" key="5">
    <source>
        <dbReference type="ARBA" id="ARBA00023004"/>
    </source>
</evidence>
<feature type="domain" description="Cytochrome c" evidence="8">
    <location>
        <begin position="29"/>
        <end position="133"/>
    </location>
</feature>
<evidence type="ECO:0000313" key="9">
    <source>
        <dbReference type="EMBL" id="SHK07256.1"/>
    </source>
</evidence>
<keyword evidence="2 6" id="KW-0349">Heme</keyword>